<evidence type="ECO:0000256" key="1">
    <source>
        <dbReference type="ARBA" id="ARBA00023121"/>
    </source>
</evidence>
<dbReference type="PANTHER" id="PTHR10612:SF34">
    <property type="entry name" value="APOLIPOPROTEIN D"/>
    <property type="match status" value="1"/>
</dbReference>
<accession>A0ABQ9EBD3</accession>
<evidence type="ECO:0000313" key="6">
    <source>
        <dbReference type="Proteomes" id="UP001217089"/>
    </source>
</evidence>
<comment type="caution">
    <text evidence="5">The sequence shown here is derived from an EMBL/GenBank/DDBJ whole genome shotgun (WGS) entry which is preliminary data.</text>
</comment>
<dbReference type="EMBL" id="JARBDR010000917">
    <property type="protein sequence ID" value="KAJ8302495.1"/>
    <property type="molecule type" value="Genomic_DNA"/>
</dbReference>
<keyword evidence="3" id="KW-1133">Transmembrane helix</keyword>
<keyword evidence="3" id="KW-0812">Transmembrane</keyword>
<evidence type="ECO:0000313" key="5">
    <source>
        <dbReference type="EMBL" id="KAJ8302495.1"/>
    </source>
</evidence>
<dbReference type="Proteomes" id="UP001217089">
    <property type="component" value="Unassembled WGS sequence"/>
</dbReference>
<feature type="domain" description="Lipocalin/cytosolic fatty-acid binding" evidence="4">
    <location>
        <begin position="179"/>
        <end position="273"/>
    </location>
</feature>
<keyword evidence="1" id="KW-0446">Lipid-binding</keyword>
<dbReference type="PROSITE" id="PS00213">
    <property type="entry name" value="LIPOCALIN"/>
    <property type="match status" value="1"/>
</dbReference>
<dbReference type="InterPro" id="IPR022272">
    <property type="entry name" value="Lipocalin_CS"/>
</dbReference>
<keyword evidence="3" id="KW-0472">Membrane</keyword>
<gene>
    <name evidence="5" type="ORF">KUTeg_018891</name>
</gene>
<dbReference type="PANTHER" id="PTHR10612">
    <property type="entry name" value="APOLIPOPROTEIN D"/>
    <property type="match status" value="1"/>
</dbReference>
<dbReference type="Gene3D" id="2.40.128.20">
    <property type="match status" value="2"/>
</dbReference>
<dbReference type="Pfam" id="PF00061">
    <property type="entry name" value="Lipocalin"/>
    <property type="match status" value="1"/>
</dbReference>
<protein>
    <recommendedName>
        <fullName evidence="4">Lipocalin/cytosolic fatty-acid binding domain-containing protein</fullName>
    </recommendedName>
</protein>
<organism evidence="5 6">
    <name type="scientific">Tegillarca granosa</name>
    <name type="common">Malaysian cockle</name>
    <name type="synonym">Anadara granosa</name>
    <dbReference type="NCBI Taxonomy" id="220873"/>
    <lineage>
        <taxon>Eukaryota</taxon>
        <taxon>Metazoa</taxon>
        <taxon>Spiralia</taxon>
        <taxon>Lophotrochozoa</taxon>
        <taxon>Mollusca</taxon>
        <taxon>Bivalvia</taxon>
        <taxon>Autobranchia</taxon>
        <taxon>Pteriomorphia</taxon>
        <taxon>Arcoida</taxon>
        <taxon>Arcoidea</taxon>
        <taxon>Arcidae</taxon>
        <taxon>Tegillarca</taxon>
    </lineage>
</organism>
<evidence type="ECO:0000256" key="3">
    <source>
        <dbReference type="SAM" id="Phobius"/>
    </source>
</evidence>
<dbReference type="InterPro" id="IPR000566">
    <property type="entry name" value="Lipocln_cytosolic_FA-bd_dom"/>
</dbReference>
<evidence type="ECO:0000259" key="4">
    <source>
        <dbReference type="Pfam" id="PF00061"/>
    </source>
</evidence>
<dbReference type="SUPFAM" id="SSF50814">
    <property type="entry name" value="Lipocalins"/>
    <property type="match status" value="1"/>
</dbReference>
<proteinExistence type="inferred from homology"/>
<keyword evidence="6" id="KW-1185">Reference proteome</keyword>
<comment type="similarity">
    <text evidence="2">Belongs to the calycin superfamily. Lipocalin family.</text>
</comment>
<dbReference type="InterPro" id="IPR012674">
    <property type="entry name" value="Calycin"/>
</dbReference>
<sequence length="278" mass="30723">MRSELEKSYGVQLCLSQASYTKCAGGVENSYGVPLCLSQASYTKFAGGVKNSYGVPLCLSQASYTKCAGGVENSYGVPLCLSQASYTKCAGGVENSYGVPLCLSQASYTKCAGGVHRFLLNKMMSVTGFCVLFSLLSLSAAQVFTLGKFCKSVNTVKPFDLNKYLGDWYEIVKFKANFEDGQKCVRANYQLKDNGRVRVDNKVAPYGDYWILNTDYESYSLIYSCTDAVIGKVEFAWILSRKRTLDQTVLDKLYKEIASYDVNTDKFMTENQSNCPNN</sequence>
<name>A0ABQ9EBD3_TEGGR</name>
<evidence type="ECO:0000256" key="2">
    <source>
        <dbReference type="RuleBase" id="RU003695"/>
    </source>
</evidence>
<feature type="transmembrane region" description="Helical" evidence="3">
    <location>
        <begin position="126"/>
        <end position="147"/>
    </location>
</feature>
<reference evidence="5 6" key="1">
    <citation type="submission" date="2022-12" db="EMBL/GenBank/DDBJ databases">
        <title>Chromosome-level genome of Tegillarca granosa.</title>
        <authorList>
            <person name="Kim J."/>
        </authorList>
    </citation>
    <scope>NUCLEOTIDE SEQUENCE [LARGE SCALE GENOMIC DNA]</scope>
    <source>
        <strain evidence="5">Teg-2019</strain>
        <tissue evidence="5">Adductor muscle</tissue>
    </source>
</reference>